<keyword evidence="1" id="KW-1133">Transmembrane helix</keyword>
<dbReference type="Pfam" id="PF26018">
    <property type="entry name" value="BSH_RND_rel"/>
    <property type="match status" value="1"/>
</dbReference>
<feature type="domain" description="RND related barrel-sandwich hybrid" evidence="2">
    <location>
        <begin position="93"/>
        <end position="266"/>
    </location>
</feature>
<dbReference type="InterPro" id="IPR058709">
    <property type="entry name" value="BSH_RND-rel"/>
</dbReference>
<proteinExistence type="predicted"/>
<dbReference type="AlphaFoldDB" id="A0A644YSP2"/>
<evidence type="ECO:0000259" key="2">
    <source>
        <dbReference type="Pfam" id="PF26018"/>
    </source>
</evidence>
<keyword evidence="1" id="KW-0472">Membrane</keyword>
<organism evidence="3">
    <name type="scientific">bioreactor metagenome</name>
    <dbReference type="NCBI Taxonomy" id="1076179"/>
    <lineage>
        <taxon>unclassified sequences</taxon>
        <taxon>metagenomes</taxon>
        <taxon>ecological metagenomes</taxon>
    </lineage>
</organism>
<accession>A0A644YSP2</accession>
<name>A0A644YSP2_9ZZZZ</name>
<dbReference type="EMBL" id="VSSQ01006040">
    <property type="protein sequence ID" value="MPM31327.1"/>
    <property type="molecule type" value="Genomic_DNA"/>
</dbReference>
<keyword evidence="1" id="KW-0812">Transmembrane</keyword>
<evidence type="ECO:0000256" key="1">
    <source>
        <dbReference type="SAM" id="Phobius"/>
    </source>
</evidence>
<comment type="caution">
    <text evidence="3">The sequence shown here is derived from an EMBL/GenBank/DDBJ whole genome shotgun (WGS) entry which is preliminary data.</text>
</comment>
<reference evidence="3" key="1">
    <citation type="submission" date="2019-08" db="EMBL/GenBank/DDBJ databases">
        <authorList>
            <person name="Kucharzyk K."/>
            <person name="Murdoch R.W."/>
            <person name="Higgins S."/>
            <person name="Loffler F."/>
        </authorList>
    </citation>
    <scope>NUCLEOTIDE SEQUENCE</scope>
</reference>
<protein>
    <recommendedName>
        <fullName evidence="2">RND related barrel-sandwich hybrid domain-containing protein</fullName>
    </recommendedName>
</protein>
<feature type="transmembrane region" description="Helical" evidence="1">
    <location>
        <begin position="33"/>
        <end position="52"/>
    </location>
</feature>
<gene>
    <name evidence="3" type="ORF">SDC9_77882</name>
</gene>
<sequence length="434" mass="45812">MKKHNAPKIESVKSAEEEAAFGRKTAGKKDGSLGTKALTALIFLAVVTYFGIKVYQAYADPLITAVAYSYPVEDTISVTGFLVRDELVLPDSGGGLLRLTRWEGERVSAGGKVAQIYSDQASLDRQTEIDKLQTRLDQLNYASEAASASEAALQLDSQIAETLVTMRRAVAADRLDTASGSVAELEALVLRRDYTYTDAEELKAQTAELKSQLTGLKAQSAGSTRTVSAPTAGLYSAVVDGYETVLTPDTLDSLTPSALGSLQPSGTTGDVGKLVAGDTWYFAAAFSAADAKALVPGATQTLRFAKGVDRDLSVTVQSVGEAENGRVAVVFRGGSYLAQLTLLRRQSADVILSSYSGIRIPQQAIRVDESGTAGVYCIVGVEACFKPVTVLWSGDDDYAVVRADGVDKTALRPGDEVILSAEGLEHGAVVNYAG</sequence>
<evidence type="ECO:0000313" key="3">
    <source>
        <dbReference type="EMBL" id="MPM31327.1"/>
    </source>
</evidence>